<evidence type="ECO:0000256" key="4">
    <source>
        <dbReference type="ARBA" id="ARBA00023143"/>
    </source>
</evidence>
<evidence type="ECO:0000313" key="9">
    <source>
        <dbReference type="Proteomes" id="UP000301751"/>
    </source>
</evidence>
<dbReference type="GO" id="GO:0005576">
    <property type="term" value="C:extracellular region"/>
    <property type="evidence" value="ECO:0007669"/>
    <property type="project" value="UniProtKB-SubCell"/>
</dbReference>
<sequence length="488" mass="49417">MATSVSGVGSITSTGIGSGLDVASILDRLMAVEQRPLNLLQTAATNLSTKLSNVGKLQGYFATLRDKANVLTAPTLWSGTTATSADTSAVTVATGSGAVAGSYAVNVSRLAVGQTVTSTAQPASTSTLGTGTLTIELGTWGAGEPAADFTAKAGSSPVTINIGDGETSLAAIRDKINSAGAGVTATLVTDASGTRLSLRSQATGSENAFRVSVAEATPDGNDATGLSMLAYDASAAASPMLRSTTAANAALTVNGIALSSASNTLSGVVDGLTLNLIKPTAGDVAVSVATDTASAKTAITDFVAAFNTLAGFIRTQTAYNADSKTAGALQGDQSTLSLQSQLRAVLNEGSTASSTWSRLSDIGLALKSDGTLETNATKLDNALGNLPELKKLLAGDGSSTAEMGFVRRFKNLADAALGSSGVFESRSSSLQASIDRNGKSQDTMELKLEKTRARLQAQYSALDTKMASLTNLSSYMTQQITQMNRSSG</sequence>
<keyword evidence="4 5" id="KW-0975">Bacterial flagellum</keyword>
<dbReference type="Proteomes" id="UP000301751">
    <property type="component" value="Unassembled WGS sequence"/>
</dbReference>
<feature type="domain" description="Flagellar hook-associated protein 2 C-terminal" evidence="7">
    <location>
        <begin position="246"/>
        <end position="470"/>
    </location>
</feature>
<dbReference type="GO" id="GO:0007155">
    <property type="term" value="P:cell adhesion"/>
    <property type="evidence" value="ECO:0007669"/>
    <property type="project" value="InterPro"/>
</dbReference>
<feature type="domain" description="Flagellar hook-associated protein 2 N-terminal" evidence="6">
    <location>
        <begin position="18"/>
        <end position="112"/>
    </location>
</feature>
<dbReference type="OrthoDB" id="9810816at2"/>
<evidence type="ECO:0000313" key="8">
    <source>
        <dbReference type="EMBL" id="GCL65960.1"/>
    </source>
</evidence>
<dbReference type="EMBL" id="BJCL01000022">
    <property type="protein sequence ID" value="GCL65960.1"/>
    <property type="molecule type" value="Genomic_DNA"/>
</dbReference>
<dbReference type="GO" id="GO:0009424">
    <property type="term" value="C:bacterial-type flagellum hook"/>
    <property type="evidence" value="ECO:0007669"/>
    <property type="project" value="UniProtKB-UniRule"/>
</dbReference>
<dbReference type="GO" id="GO:0009421">
    <property type="term" value="C:bacterial-type flagellum filament cap"/>
    <property type="evidence" value="ECO:0007669"/>
    <property type="project" value="InterPro"/>
</dbReference>
<gene>
    <name evidence="8" type="primary">fliD</name>
    <name evidence="8" type="ORF">AQPW35_50410</name>
</gene>
<dbReference type="InterPro" id="IPR003481">
    <property type="entry name" value="FliD_N"/>
</dbReference>
<comment type="function">
    <text evidence="5">Required for morphogenesis and for the elongation of the flagellar filament by facilitating polymerization of the flagellin monomers at the tip of growing filament. Forms a capping structure, which prevents flagellin subunits (transported through the central channel of the flagellum) from leaking out without polymerization at the distal end.</text>
</comment>
<reference evidence="9" key="1">
    <citation type="submission" date="2019-03" db="EMBL/GenBank/DDBJ databases">
        <title>Aquabacterium pictum sp.nov., the first bacteriochlorophyll a-containing freshwater bacterium in the genus Aquabacterium of the class Betaproteobacteria.</title>
        <authorList>
            <person name="Hirose S."/>
            <person name="Tank M."/>
            <person name="Hara E."/>
            <person name="Tamaki H."/>
            <person name="Takaichi S."/>
            <person name="Haruta S."/>
            <person name="Hanada S."/>
        </authorList>
    </citation>
    <scope>NUCLEOTIDE SEQUENCE [LARGE SCALE GENOMIC DNA]</scope>
    <source>
        <strain evidence="9">W35</strain>
    </source>
</reference>
<comment type="caution">
    <text evidence="8">The sequence shown here is derived from an EMBL/GenBank/DDBJ whole genome shotgun (WGS) entry which is preliminary data.</text>
</comment>
<accession>A0A480AYB7</accession>
<evidence type="ECO:0000256" key="2">
    <source>
        <dbReference type="ARBA" id="ARBA00011255"/>
    </source>
</evidence>
<keyword evidence="8" id="KW-0282">Flagellum</keyword>
<keyword evidence="8" id="KW-0969">Cilium</keyword>
<dbReference type="AlphaFoldDB" id="A0A480AYB7"/>
<keyword evidence="5" id="KW-0964">Secreted</keyword>
<evidence type="ECO:0000256" key="3">
    <source>
        <dbReference type="ARBA" id="ARBA00023054"/>
    </source>
</evidence>
<proteinExistence type="inferred from homology"/>
<dbReference type="InterPro" id="IPR010809">
    <property type="entry name" value="FliD_C"/>
</dbReference>
<dbReference type="GO" id="GO:0071973">
    <property type="term" value="P:bacterial-type flagellum-dependent cell motility"/>
    <property type="evidence" value="ECO:0007669"/>
    <property type="project" value="TreeGrafter"/>
</dbReference>
<keyword evidence="9" id="KW-1185">Reference proteome</keyword>
<dbReference type="Pfam" id="PF07195">
    <property type="entry name" value="FliD_C"/>
    <property type="match status" value="1"/>
</dbReference>
<dbReference type="RefSeq" id="WP_137735660.1">
    <property type="nucleotide sequence ID" value="NZ_BJCL01000022.1"/>
</dbReference>
<evidence type="ECO:0000259" key="6">
    <source>
        <dbReference type="Pfam" id="PF02465"/>
    </source>
</evidence>
<evidence type="ECO:0000256" key="5">
    <source>
        <dbReference type="RuleBase" id="RU362066"/>
    </source>
</evidence>
<dbReference type="Pfam" id="PF02465">
    <property type="entry name" value="FliD_N"/>
    <property type="match status" value="1"/>
</dbReference>
<organism evidence="8 9">
    <name type="scientific">Pseudaquabacterium pictum</name>
    <dbReference type="NCBI Taxonomy" id="2315236"/>
    <lineage>
        <taxon>Bacteria</taxon>
        <taxon>Pseudomonadati</taxon>
        <taxon>Pseudomonadota</taxon>
        <taxon>Betaproteobacteria</taxon>
        <taxon>Burkholderiales</taxon>
        <taxon>Sphaerotilaceae</taxon>
        <taxon>Pseudaquabacterium</taxon>
    </lineage>
</organism>
<protein>
    <recommendedName>
        <fullName evidence="5">Flagellar hook-associated protein 2</fullName>
        <shortName evidence="5">HAP2</shortName>
    </recommendedName>
    <alternativeName>
        <fullName evidence="5">Flagellar cap protein</fullName>
    </alternativeName>
</protein>
<comment type="subcellular location">
    <subcellularLocation>
        <location evidence="5">Secreted</location>
    </subcellularLocation>
    <subcellularLocation>
        <location evidence="5">Bacterial flagellum</location>
    </subcellularLocation>
</comment>
<dbReference type="PANTHER" id="PTHR30288:SF0">
    <property type="entry name" value="FLAGELLAR HOOK-ASSOCIATED PROTEIN 2"/>
    <property type="match status" value="1"/>
</dbReference>
<keyword evidence="8" id="KW-0966">Cell projection</keyword>
<evidence type="ECO:0000259" key="7">
    <source>
        <dbReference type="Pfam" id="PF07195"/>
    </source>
</evidence>
<comment type="similarity">
    <text evidence="1 5">Belongs to the FliD family.</text>
</comment>
<comment type="subunit">
    <text evidence="2 5">Homopentamer.</text>
</comment>
<name>A0A480AYB7_9BURK</name>
<keyword evidence="3" id="KW-0175">Coiled coil</keyword>
<dbReference type="PANTHER" id="PTHR30288">
    <property type="entry name" value="FLAGELLAR CAP/ASSEMBLY PROTEIN FLID"/>
    <property type="match status" value="1"/>
</dbReference>
<dbReference type="InterPro" id="IPR040026">
    <property type="entry name" value="FliD"/>
</dbReference>
<evidence type="ECO:0000256" key="1">
    <source>
        <dbReference type="ARBA" id="ARBA00009764"/>
    </source>
</evidence>